<dbReference type="InterPro" id="IPR050571">
    <property type="entry name" value="Class-IV_PLP-Dep_Aminotrnsfr"/>
</dbReference>
<keyword evidence="14" id="KW-0808">Transferase</keyword>
<evidence type="ECO:0000256" key="8">
    <source>
        <dbReference type="ARBA" id="ARBA00014472"/>
    </source>
</evidence>
<dbReference type="InterPro" id="IPR043132">
    <property type="entry name" value="BCAT-like_C"/>
</dbReference>
<sequence>MHVEDRGYQFSDGVYEVCEIHQGRLVDETRHLDRLERSLRELKIRMPMDRKALSHVLREVVRRNRVRHGLVYMQVTRGVSRRDHPFPSPEVQPALVVTAKSIDPAKGVKMAEKGIAVTTAPDNRWERVDIKTVGLLPNVLARQDAQEKGAQEAWLVDADGNVTEGSSTNAWIIKDGALITRHADRGILRGITRTVVVEVLAAEGLRLEERPFSVEEAKKADEAFVTSATKIVMPVVSIDGQAIGGGRPGPLVKRLRGAFRRHSELAAA</sequence>
<comment type="caution">
    <text evidence="14">The sequence shown here is derived from an EMBL/GenBank/DDBJ whole genome shotgun (WGS) entry which is preliminary data.</text>
</comment>
<dbReference type="AlphaFoldDB" id="V4RVY5"/>
<comment type="pathway">
    <text evidence="4">Amino-acid biosynthesis; L-valine biosynthesis; L-valine from pyruvate: step 4/4.</text>
</comment>
<dbReference type="SUPFAM" id="SSF56752">
    <property type="entry name" value="D-aminoacid aminotransferase-like PLP-dependent enzymes"/>
    <property type="match status" value="1"/>
</dbReference>
<dbReference type="EMBL" id="AWXZ01000007">
    <property type="protein sequence ID" value="ESR27200.1"/>
    <property type="molecule type" value="Genomic_DNA"/>
</dbReference>
<evidence type="ECO:0000256" key="5">
    <source>
        <dbReference type="ARBA" id="ARBA00005072"/>
    </source>
</evidence>
<dbReference type="CDD" id="cd01558">
    <property type="entry name" value="D-AAT_like"/>
    <property type="match status" value="1"/>
</dbReference>
<comment type="catalytic activity">
    <reaction evidence="12">
        <text>L-isoleucine + 2-oxoglutarate = (S)-3-methyl-2-oxopentanoate + L-glutamate</text>
        <dbReference type="Rhea" id="RHEA:24801"/>
        <dbReference type="ChEBI" id="CHEBI:16810"/>
        <dbReference type="ChEBI" id="CHEBI:29985"/>
        <dbReference type="ChEBI" id="CHEBI:35146"/>
        <dbReference type="ChEBI" id="CHEBI:58045"/>
        <dbReference type="EC" id="2.6.1.42"/>
    </reaction>
</comment>
<gene>
    <name evidence="14" type="ORF">N177_0179</name>
</gene>
<dbReference type="InterPro" id="IPR001544">
    <property type="entry name" value="Aminotrans_IV"/>
</dbReference>
<evidence type="ECO:0000256" key="11">
    <source>
        <dbReference type="ARBA" id="ARBA00048212"/>
    </source>
</evidence>
<keyword evidence="15" id="KW-1185">Reference proteome</keyword>
<evidence type="ECO:0000256" key="7">
    <source>
        <dbReference type="ARBA" id="ARBA00013053"/>
    </source>
</evidence>
<dbReference type="Pfam" id="PF01063">
    <property type="entry name" value="Aminotran_4"/>
    <property type="match status" value="1"/>
</dbReference>
<keyword evidence="9" id="KW-0663">Pyridoxal phosphate</keyword>
<dbReference type="GO" id="GO:0009082">
    <property type="term" value="P:branched-chain amino acid biosynthetic process"/>
    <property type="evidence" value="ECO:0007669"/>
    <property type="project" value="UniProtKB-KW"/>
</dbReference>
<dbReference type="Gene3D" id="3.30.470.10">
    <property type="match status" value="1"/>
</dbReference>
<comment type="pathway">
    <text evidence="3">Amino-acid biosynthesis; L-isoleucine biosynthesis; L-isoleucine from 2-oxobutanoate: step 4/4.</text>
</comment>
<protein>
    <recommendedName>
        <fullName evidence="8">Probable branched-chain-amino-acid aminotransferase</fullName>
        <ecNumber evidence="7">2.6.1.42</ecNumber>
    </recommendedName>
</protein>
<comment type="cofactor">
    <cofactor evidence="1">
        <name>pyridoxal 5'-phosphate</name>
        <dbReference type="ChEBI" id="CHEBI:597326"/>
    </cofactor>
</comment>
<dbReference type="PANTHER" id="PTHR42743">
    <property type="entry name" value="AMINO-ACID AMINOTRANSFERASE"/>
    <property type="match status" value="1"/>
</dbReference>
<evidence type="ECO:0000256" key="10">
    <source>
        <dbReference type="ARBA" id="ARBA00023304"/>
    </source>
</evidence>
<dbReference type="EC" id="2.6.1.42" evidence="7"/>
<evidence type="ECO:0000256" key="9">
    <source>
        <dbReference type="ARBA" id="ARBA00022898"/>
    </source>
</evidence>
<dbReference type="GO" id="GO:0008652">
    <property type="term" value="P:amino acid biosynthetic process"/>
    <property type="evidence" value="ECO:0007669"/>
    <property type="project" value="UniProtKB-ARBA"/>
</dbReference>
<keyword evidence="10" id="KW-0100">Branched-chain amino acid biosynthesis</keyword>
<dbReference type="GO" id="GO:0052656">
    <property type="term" value="F:L-isoleucine-2-oxoglutarate transaminase activity"/>
    <property type="evidence" value="ECO:0007669"/>
    <property type="project" value="RHEA"/>
</dbReference>
<evidence type="ECO:0000313" key="15">
    <source>
        <dbReference type="Proteomes" id="UP000017819"/>
    </source>
</evidence>
<dbReference type="PANTHER" id="PTHR42743:SF11">
    <property type="entry name" value="AMINODEOXYCHORISMATE LYASE"/>
    <property type="match status" value="1"/>
</dbReference>
<accession>V4RVY5</accession>
<evidence type="ECO:0000256" key="3">
    <source>
        <dbReference type="ARBA" id="ARBA00004824"/>
    </source>
</evidence>
<dbReference type="GO" id="GO:0052654">
    <property type="term" value="F:L-leucine-2-oxoglutarate transaminase activity"/>
    <property type="evidence" value="ECO:0007669"/>
    <property type="project" value="RHEA"/>
</dbReference>
<dbReference type="GO" id="GO:0005829">
    <property type="term" value="C:cytosol"/>
    <property type="evidence" value="ECO:0007669"/>
    <property type="project" value="TreeGrafter"/>
</dbReference>
<dbReference type="InterPro" id="IPR036038">
    <property type="entry name" value="Aminotransferase-like"/>
</dbReference>
<dbReference type="eggNOG" id="COG0115">
    <property type="taxonomic scope" value="Bacteria"/>
</dbReference>
<evidence type="ECO:0000256" key="4">
    <source>
        <dbReference type="ARBA" id="ARBA00004931"/>
    </source>
</evidence>
<evidence type="ECO:0000256" key="2">
    <source>
        <dbReference type="ARBA" id="ARBA00003109"/>
    </source>
</evidence>
<proteinExistence type="inferred from homology"/>
<dbReference type="STRING" id="631454.N177_0179"/>
<comment type="function">
    <text evidence="2">Acts on leucine, isoleucine and valine.</text>
</comment>
<comment type="pathway">
    <text evidence="5">Amino-acid biosynthesis; L-leucine biosynthesis; L-leucine from 3-methyl-2-oxobutanoate: step 4/4.</text>
</comment>
<evidence type="ECO:0000256" key="13">
    <source>
        <dbReference type="ARBA" id="ARBA00049229"/>
    </source>
</evidence>
<reference evidence="14 15" key="1">
    <citation type="journal article" date="2014" name="Genome Announc.">
        <title>Draft Genome Sequence of Lutibaculum baratangense Strain AMV1T, Isolated from a Mud Volcano in Andamans, India.</title>
        <authorList>
            <person name="Singh A."/>
            <person name="Sreenivas A."/>
            <person name="Sathyanarayana Reddy G."/>
            <person name="Pinnaka A.K."/>
            <person name="Shivaji S."/>
        </authorList>
    </citation>
    <scope>NUCLEOTIDE SEQUENCE [LARGE SCALE GENOMIC DNA]</scope>
    <source>
        <strain evidence="14 15">AMV1</strain>
    </source>
</reference>
<dbReference type="Proteomes" id="UP000017819">
    <property type="component" value="Unassembled WGS sequence"/>
</dbReference>
<evidence type="ECO:0000256" key="12">
    <source>
        <dbReference type="ARBA" id="ARBA00048798"/>
    </source>
</evidence>
<dbReference type="PATRIC" id="fig|631454.5.peg.177"/>
<dbReference type="InterPro" id="IPR043131">
    <property type="entry name" value="BCAT-like_N"/>
</dbReference>
<evidence type="ECO:0000313" key="14">
    <source>
        <dbReference type="EMBL" id="ESR27200.1"/>
    </source>
</evidence>
<dbReference type="GO" id="GO:0052655">
    <property type="term" value="F:L-valine-2-oxoglutarate transaminase activity"/>
    <property type="evidence" value="ECO:0007669"/>
    <property type="project" value="RHEA"/>
</dbReference>
<dbReference type="Gene3D" id="3.20.10.10">
    <property type="entry name" value="D-amino Acid Aminotransferase, subunit A, domain 2"/>
    <property type="match status" value="1"/>
</dbReference>
<name>V4RVY5_9HYPH</name>
<organism evidence="14 15">
    <name type="scientific">Lutibaculum baratangense AMV1</name>
    <dbReference type="NCBI Taxonomy" id="631454"/>
    <lineage>
        <taxon>Bacteria</taxon>
        <taxon>Pseudomonadati</taxon>
        <taxon>Pseudomonadota</taxon>
        <taxon>Alphaproteobacteria</taxon>
        <taxon>Hyphomicrobiales</taxon>
        <taxon>Tepidamorphaceae</taxon>
        <taxon>Lutibaculum</taxon>
    </lineage>
</organism>
<dbReference type="NCBIfam" id="NF005209">
    <property type="entry name" value="PRK06680.1"/>
    <property type="match status" value="1"/>
</dbReference>
<dbReference type="FunFam" id="3.20.10.10:FF:000002">
    <property type="entry name" value="D-alanine aminotransferase"/>
    <property type="match status" value="1"/>
</dbReference>
<comment type="catalytic activity">
    <reaction evidence="13">
        <text>L-leucine + 2-oxoglutarate = 4-methyl-2-oxopentanoate + L-glutamate</text>
        <dbReference type="Rhea" id="RHEA:18321"/>
        <dbReference type="ChEBI" id="CHEBI:16810"/>
        <dbReference type="ChEBI" id="CHEBI:17865"/>
        <dbReference type="ChEBI" id="CHEBI:29985"/>
        <dbReference type="ChEBI" id="CHEBI:57427"/>
        <dbReference type="EC" id="2.6.1.42"/>
    </reaction>
</comment>
<keyword evidence="14" id="KW-0032">Aminotransferase</keyword>
<comment type="catalytic activity">
    <reaction evidence="11">
        <text>L-valine + 2-oxoglutarate = 3-methyl-2-oxobutanoate + L-glutamate</text>
        <dbReference type="Rhea" id="RHEA:24813"/>
        <dbReference type="ChEBI" id="CHEBI:11851"/>
        <dbReference type="ChEBI" id="CHEBI:16810"/>
        <dbReference type="ChEBI" id="CHEBI:29985"/>
        <dbReference type="ChEBI" id="CHEBI:57762"/>
        <dbReference type="EC" id="2.6.1.42"/>
    </reaction>
</comment>
<evidence type="ECO:0000256" key="1">
    <source>
        <dbReference type="ARBA" id="ARBA00001933"/>
    </source>
</evidence>
<keyword evidence="10" id="KW-0028">Amino-acid biosynthesis</keyword>
<evidence type="ECO:0000256" key="6">
    <source>
        <dbReference type="ARBA" id="ARBA00009320"/>
    </source>
</evidence>
<comment type="similarity">
    <text evidence="6">Belongs to the class-IV pyridoxal-phosphate-dependent aminotransferase family.</text>
</comment>